<accession>A0A9N9XHT8</accession>
<evidence type="ECO:0000256" key="8">
    <source>
        <dbReference type="ARBA" id="ARBA00023273"/>
    </source>
</evidence>
<dbReference type="AlphaFoldDB" id="A0A9N9XHT8"/>
<name>A0A9N9XHT8_DIABA</name>
<dbReference type="PANTHER" id="PTHR14885:SF3">
    <property type="entry name" value="CILIA- AND FLAGELLA-ASSOCIATED PROTEIN 44"/>
    <property type="match status" value="1"/>
</dbReference>
<evidence type="ECO:0000313" key="12">
    <source>
        <dbReference type="Proteomes" id="UP001153709"/>
    </source>
</evidence>
<evidence type="ECO:0000256" key="5">
    <source>
        <dbReference type="ARBA" id="ARBA00022737"/>
    </source>
</evidence>
<dbReference type="EMBL" id="OU898283">
    <property type="protein sequence ID" value="CAG9840025.1"/>
    <property type="molecule type" value="Genomic_DNA"/>
</dbReference>
<proteinExistence type="predicted"/>
<evidence type="ECO:0000313" key="11">
    <source>
        <dbReference type="EMBL" id="CAG9840025.1"/>
    </source>
</evidence>
<dbReference type="GO" id="GO:0005929">
    <property type="term" value="C:cilium"/>
    <property type="evidence" value="ECO:0007669"/>
    <property type="project" value="UniProtKB-SubCell"/>
</dbReference>
<evidence type="ECO:0000256" key="10">
    <source>
        <dbReference type="SAM" id="MobiDB-lite"/>
    </source>
</evidence>
<evidence type="ECO:0000256" key="1">
    <source>
        <dbReference type="ARBA" id="ARBA00004138"/>
    </source>
</evidence>
<dbReference type="OrthoDB" id="1935234at2759"/>
<protein>
    <submittedName>
        <fullName evidence="11">Uncharacterized protein</fullName>
    </submittedName>
</protein>
<evidence type="ECO:0000256" key="4">
    <source>
        <dbReference type="ARBA" id="ARBA00022574"/>
    </source>
</evidence>
<evidence type="ECO:0000256" key="9">
    <source>
        <dbReference type="SAM" id="Coils"/>
    </source>
</evidence>
<gene>
    <name evidence="11" type="ORF">DIABBA_LOCUS12728</name>
</gene>
<keyword evidence="7" id="KW-0206">Cytoskeleton</keyword>
<keyword evidence="4" id="KW-0853">WD repeat</keyword>
<dbReference type="GO" id="GO:0005856">
    <property type="term" value="C:cytoskeleton"/>
    <property type="evidence" value="ECO:0007669"/>
    <property type="project" value="UniProtKB-SubCell"/>
</dbReference>
<keyword evidence="8" id="KW-0966">Cell projection</keyword>
<keyword evidence="5" id="KW-0677">Repeat</keyword>
<evidence type="ECO:0000256" key="6">
    <source>
        <dbReference type="ARBA" id="ARBA00023054"/>
    </source>
</evidence>
<keyword evidence="3" id="KW-0963">Cytoplasm</keyword>
<dbReference type="PANTHER" id="PTHR14885">
    <property type="entry name" value="CILIA- AND FLAGELLA-ASSOCIATED PROTEIN 43-RELATED"/>
    <property type="match status" value="1"/>
</dbReference>
<evidence type="ECO:0000256" key="3">
    <source>
        <dbReference type="ARBA" id="ARBA00022490"/>
    </source>
</evidence>
<evidence type="ECO:0000256" key="7">
    <source>
        <dbReference type="ARBA" id="ARBA00023212"/>
    </source>
</evidence>
<feature type="coiled-coil region" evidence="9">
    <location>
        <begin position="225"/>
        <end position="252"/>
    </location>
</feature>
<dbReference type="Proteomes" id="UP001153709">
    <property type="component" value="Chromosome 8"/>
</dbReference>
<comment type="subcellular location">
    <subcellularLocation>
        <location evidence="1">Cell projection</location>
        <location evidence="1">Cilium</location>
    </subcellularLocation>
    <subcellularLocation>
        <location evidence="2">Cytoplasm</location>
        <location evidence="2">Cytoskeleton</location>
    </subcellularLocation>
</comment>
<keyword evidence="12" id="KW-1185">Reference proteome</keyword>
<sequence>MEFDSLLNKYSDEVDTPMESELRAKRLTRKLFFQSTTIANMNRTIEEFNQVIEEGKKARLPVHPRGNFVDIYILTLNQELNILKQFEDGEDSLQNKVNKCLQQVHAMEDDIDVDKNKKLDIEHEIESNRVEEMKIQEKFKHVTETNKYYDFLKKVFRKRFRPPKQATDSDSDSESSSSSSEDTEEDDSASIDSRDFGFIKQDLNVCPKGCEQAIFDLTVELRGNRHSIEQNIKELQRVVDTINKNIDLSNRKLRIKEKQRLLNQVRCTVVLNLDQIHDYNPETDEISDYLVFSRSTLSSLYKRVGGLEFENLQQKTKYE</sequence>
<reference evidence="11" key="1">
    <citation type="submission" date="2022-01" db="EMBL/GenBank/DDBJ databases">
        <authorList>
            <person name="King R."/>
        </authorList>
    </citation>
    <scope>NUCLEOTIDE SEQUENCE</scope>
</reference>
<evidence type="ECO:0000256" key="2">
    <source>
        <dbReference type="ARBA" id="ARBA00004245"/>
    </source>
</evidence>
<keyword evidence="6 9" id="KW-0175">Coiled coil</keyword>
<feature type="region of interest" description="Disordered" evidence="10">
    <location>
        <begin position="162"/>
        <end position="191"/>
    </location>
</feature>
<organism evidence="11 12">
    <name type="scientific">Diabrotica balteata</name>
    <name type="common">Banded cucumber beetle</name>
    <dbReference type="NCBI Taxonomy" id="107213"/>
    <lineage>
        <taxon>Eukaryota</taxon>
        <taxon>Metazoa</taxon>
        <taxon>Ecdysozoa</taxon>
        <taxon>Arthropoda</taxon>
        <taxon>Hexapoda</taxon>
        <taxon>Insecta</taxon>
        <taxon>Pterygota</taxon>
        <taxon>Neoptera</taxon>
        <taxon>Endopterygota</taxon>
        <taxon>Coleoptera</taxon>
        <taxon>Polyphaga</taxon>
        <taxon>Cucujiformia</taxon>
        <taxon>Chrysomeloidea</taxon>
        <taxon>Chrysomelidae</taxon>
        <taxon>Galerucinae</taxon>
        <taxon>Diabroticina</taxon>
        <taxon>Diabroticites</taxon>
        <taxon>Diabrotica</taxon>
    </lineage>
</organism>